<dbReference type="InterPro" id="IPR041215">
    <property type="entry name" value="FlgO_dom"/>
</dbReference>
<proteinExistence type="predicted"/>
<dbReference type="STRING" id="223786.SAMN05216234_1211"/>
<feature type="domain" description="FlgO" evidence="1">
    <location>
        <begin position="58"/>
        <end position="169"/>
    </location>
</feature>
<sequence length="181" mass="20917">MKKIVMIFIFVAILFNISFSESIKYNNENGKNSSIYVREIALSIADQFNKDKISEYIKSKTLVILSIVNVNNYRQASNFGRYISEDLIHAMKINGFNILDYKATNSIIMNKKGEYLFSRDIKNLKKERNITYALSGTYTIYKDSVTINCRIIDISSGVVVSTAQITVPKMILKKMDYYYYN</sequence>
<accession>A0A1I5QL38</accession>
<dbReference type="AlphaFoldDB" id="A0A1I5QL38"/>
<dbReference type="Proteomes" id="UP000199227">
    <property type="component" value="Unassembled WGS sequence"/>
</dbReference>
<protein>
    <recommendedName>
        <fullName evidence="1">FlgO domain-containing protein</fullName>
    </recommendedName>
</protein>
<keyword evidence="3" id="KW-1185">Reference proteome</keyword>
<evidence type="ECO:0000313" key="2">
    <source>
        <dbReference type="EMBL" id="SFP46973.1"/>
    </source>
</evidence>
<evidence type="ECO:0000313" key="3">
    <source>
        <dbReference type="Proteomes" id="UP000199227"/>
    </source>
</evidence>
<evidence type="ECO:0000259" key="1">
    <source>
        <dbReference type="Pfam" id="PF17680"/>
    </source>
</evidence>
<reference evidence="2 3" key="1">
    <citation type="submission" date="2016-10" db="EMBL/GenBank/DDBJ databases">
        <authorList>
            <person name="de Groot N.N."/>
        </authorList>
    </citation>
    <scope>NUCLEOTIDE SEQUENCE [LARGE SCALE GENOMIC DNA]</scope>
    <source>
        <strain evidence="2 3">EP1-55-1</strain>
    </source>
</reference>
<name>A0A1I5QL38_9BACT</name>
<gene>
    <name evidence="2" type="ORF">SAMN05216234_1211</name>
</gene>
<dbReference type="Pfam" id="PF17680">
    <property type="entry name" value="FlgO"/>
    <property type="match status" value="1"/>
</dbReference>
<dbReference type="EMBL" id="FOXB01000021">
    <property type="protein sequence ID" value="SFP46973.1"/>
    <property type="molecule type" value="Genomic_DNA"/>
</dbReference>
<organism evidence="2 3">
    <name type="scientific">Hydrogenimonas thermophila</name>
    <dbReference type="NCBI Taxonomy" id="223786"/>
    <lineage>
        <taxon>Bacteria</taxon>
        <taxon>Pseudomonadati</taxon>
        <taxon>Campylobacterota</taxon>
        <taxon>Epsilonproteobacteria</taxon>
        <taxon>Campylobacterales</taxon>
        <taxon>Hydrogenimonadaceae</taxon>
        <taxon>Hydrogenimonas</taxon>
    </lineage>
</organism>
<dbReference type="RefSeq" id="WP_092912643.1">
    <property type="nucleotide sequence ID" value="NZ_FOXB01000021.1"/>
</dbReference>
<dbReference type="OrthoDB" id="5470460at2"/>